<dbReference type="NCBIfam" id="TIGR01525">
    <property type="entry name" value="ATPase-IB_hvy"/>
    <property type="match status" value="1"/>
</dbReference>
<feature type="transmembrane region" description="Helical" evidence="21">
    <location>
        <begin position="233"/>
        <end position="251"/>
    </location>
</feature>
<feature type="domain" description="HMA" evidence="22">
    <location>
        <begin position="8"/>
        <end position="73"/>
    </location>
</feature>
<dbReference type="Proteomes" id="UP000199081">
    <property type="component" value="Unassembled WGS sequence"/>
</dbReference>
<dbReference type="EC" id="7.2.2.8" evidence="3"/>
<feature type="transmembrane region" description="Helical" evidence="21">
    <location>
        <begin position="770"/>
        <end position="787"/>
    </location>
</feature>
<dbReference type="SFLD" id="SFLDS00003">
    <property type="entry name" value="Haloacid_Dehalogenase"/>
    <property type="match status" value="1"/>
</dbReference>
<feature type="transmembrane region" description="Helical" evidence="21">
    <location>
        <begin position="408"/>
        <end position="430"/>
    </location>
</feature>
<keyword evidence="10" id="KW-0187">Copper transport</keyword>
<evidence type="ECO:0000256" key="3">
    <source>
        <dbReference type="ARBA" id="ARBA00012517"/>
    </source>
</evidence>
<protein>
    <recommendedName>
        <fullName evidence="4">Copper-exporting P-type ATPase</fullName>
        <ecNumber evidence="3">7.2.2.8</ecNumber>
    </recommendedName>
    <alternativeName>
        <fullName evidence="18">Copper-exporting P-type ATPase A</fullName>
    </alternativeName>
    <alternativeName>
        <fullName evidence="19">Cu(+)-exporting ATPase</fullName>
    </alternativeName>
</protein>
<dbReference type="InterPro" id="IPR023214">
    <property type="entry name" value="HAD_sf"/>
</dbReference>
<dbReference type="InterPro" id="IPR059000">
    <property type="entry name" value="ATPase_P-type_domA"/>
</dbReference>
<dbReference type="RefSeq" id="WP_091481904.1">
    <property type="nucleotide sequence ID" value="NZ_BJYC01000013.1"/>
</dbReference>
<dbReference type="Gene3D" id="3.30.70.100">
    <property type="match status" value="2"/>
</dbReference>
<dbReference type="InterPro" id="IPR027256">
    <property type="entry name" value="P-typ_ATPase_IB"/>
</dbReference>
<keyword evidence="15" id="KW-0186">Copper</keyword>
<feature type="transmembrane region" description="Helical" evidence="21">
    <location>
        <begin position="257"/>
        <end position="274"/>
    </location>
</feature>
<evidence type="ECO:0000256" key="11">
    <source>
        <dbReference type="ARBA" id="ARBA00022840"/>
    </source>
</evidence>
<dbReference type="CDD" id="cd00371">
    <property type="entry name" value="HMA"/>
    <property type="match status" value="2"/>
</dbReference>
<evidence type="ECO:0000256" key="4">
    <source>
        <dbReference type="ARBA" id="ARBA00015102"/>
    </source>
</evidence>
<evidence type="ECO:0000256" key="5">
    <source>
        <dbReference type="ARBA" id="ARBA00022448"/>
    </source>
</evidence>
<dbReference type="NCBIfam" id="TIGR00003">
    <property type="entry name" value="copper ion binding protein"/>
    <property type="match status" value="2"/>
</dbReference>
<dbReference type="NCBIfam" id="TIGR01494">
    <property type="entry name" value="ATPase_P-type"/>
    <property type="match status" value="1"/>
</dbReference>
<dbReference type="InterPro" id="IPR023298">
    <property type="entry name" value="ATPase_P-typ_TM_dom_sf"/>
</dbReference>
<feature type="transmembrane region" description="Helical" evidence="21">
    <location>
        <begin position="173"/>
        <end position="191"/>
    </location>
</feature>
<reference evidence="24" key="1">
    <citation type="submission" date="2016-10" db="EMBL/GenBank/DDBJ databases">
        <authorList>
            <person name="Varghese N."/>
            <person name="Submissions S."/>
        </authorList>
    </citation>
    <scope>NUCLEOTIDE SEQUENCE [LARGE SCALE GENOMIC DNA]</scope>
    <source>
        <strain evidence="24">DSM 19183</strain>
    </source>
</reference>
<keyword evidence="16" id="KW-0406">Ion transport</keyword>
<dbReference type="GO" id="GO:0043682">
    <property type="term" value="F:P-type divalent copper transporter activity"/>
    <property type="evidence" value="ECO:0007669"/>
    <property type="project" value="TreeGrafter"/>
</dbReference>
<sequence length="833" mass="90339">MKNNTTVKESILLLDGMSCVTCASNIEKKLKDIEGVKNANVNFATEKAKVEHSNSVSIDSLTEAVSELGYKAVLEQNKETEEKVTLKIEGMTCTTCANTVEKGLLTLDGVSSATVNFAAEKATVAYSSKSVRVLDMQKKISDLGYKLILEEDQENEIDEDLVKIKKAEKRVKLSATLSSIIMILMVLHMFIFPIPGYLLIISLLGAPIIFGVGRHVHISSWKALKNKTPNMDVLVSFGSLPPYIIGLMGLFFPLQSFIEMATTIMTFHLIGKYLEIRAKGKASQAIKKLLQMGAKTANIMVDGEEREVPVKELQVGDLMVIRPGEKVPTDGLIIAGNGLLDESMATGESMPVKRQNGEEVIGATINKQGMLKVEVTKVGKDTFLSQVAKMMEECQGSKVPIQEFADRVTGYFVPAILLITLLTFTSFLIFPDFHLSIIQWGATFLPWVNPDLTPLTLAFITATAVMVISCPCALGLGTPTALMVGSGMGAENGILIRNGEAIQTFKEVNTIAFDKTGTITKGKPEVTDIVCAENILESDFLYYAGTIEKGSEHPLGHAIIEKAKIDKMRLGDVVNFNAVTGKGVTGYVDDEKILLGNRKLMQENGIAFEPFENEMIRIEEEAKTAMLLAKDNQFLGIIAVADPIKEDSAKTIAALEKLGIRTAMITGDNQRTAKAIGQKVGISHVIAEVLPDGKVDEIRKLQEKYGTVAMVGDGINDAPALKQANVGIAIGTGTDIAIEAADVTLVKGELSGIISAIKLSKAIFKKIKQNYFWAWFYNALFIPVAVFGLLHPMIGAAAMALSSLNVVYNSLRLKKSDIGSTTQESTKSRPQIS</sequence>
<evidence type="ECO:0000256" key="2">
    <source>
        <dbReference type="ARBA" id="ARBA00006024"/>
    </source>
</evidence>
<evidence type="ECO:0000256" key="6">
    <source>
        <dbReference type="ARBA" id="ARBA00022692"/>
    </source>
</evidence>
<dbReference type="Pfam" id="PF00403">
    <property type="entry name" value="HMA"/>
    <property type="match status" value="2"/>
</dbReference>
<keyword evidence="21" id="KW-1003">Cell membrane</keyword>
<dbReference type="InterPro" id="IPR008250">
    <property type="entry name" value="ATPase_P-typ_transduc_dom_A_sf"/>
</dbReference>
<keyword evidence="5" id="KW-0813">Transport</keyword>
<dbReference type="SFLD" id="SFLDF00027">
    <property type="entry name" value="p-type_atpase"/>
    <property type="match status" value="1"/>
</dbReference>
<dbReference type="FunFam" id="3.30.70.100:FF:000005">
    <property type="entry name" value="Copper-exporting P-type ATPase A"/>
    <property type="match status" value="2"/>
</dbReference>
<name>A0A1H7MAF0_9LACT</name>
<dbReference type="InterPro" id="IPR018303">
    <property type="entry name" value="ATPase_P-typ_P_site"/>
</dbReference>
<evidence type="ECO:0000256" key="10">
    <source>
        <dbReference type="ARBA" id="ARBA00022796"/>
    </source>
</evidence>
<evidence type="ECO:0000256" key="18">
    <source>
        <dbReference type="ARBA" id="ARBA00029719"/>
    </source>
</evidence>
<evidence type="ECO:0000259" key="22">
    <source>
        <dbReference type="PROSITE" id="PS50846"/>
    </source>
</evidence>
<dbReference type="InterPro" id="IPR023299">
    <property type="entry name" value="ATPase_P-typ_cyto_dom_N"/>
</dbReference>
<dbReference type="PANTHER" id="PTHR43520">
    <property type="entry name" value="ATP7, ISOFORM B"/>
    <property type="match status" value="1"/>
</dbReference>
<keyword evidence="9 21" id="KW-0547">Nucleotide-binding</keyword>
<keyword evidence="12" id="KW-0460">Magnesium</keyword>
<dbReference type="InterPro" id="IPR036163">
    <property type="entry name" value="HMA_dom_sf"/>
</dbReference>
<keyword evidence="11 21" id="KW-0067">ATP-binding</keyword>
<dbReference type="STRING" id="426702.SAMN04488099_11132"/>
<accession>A0A1H7MAF0</accession>
<dbReference type="InterPro" id="IPR006121">
    <property type="entry name" value="HMA_dom"/>
</dbReference>
<keyword evidence="13" id="KW-1278">Translocase</keyword>
<keyword evidence="14 21" id="KW-1133">Transmembrane helix</keyword>
<dbReference type="Gene3D" id="3.40.1110.10">
    <property type="entry name" value="Calcium-transporting ATPase, cytoplasmic domain N"/>
    <property type="match status" value="1"/>
</dbReference>
<feature type="domain" description="HMA" evidence="22">
    <location>
        <begin position="82"/>
        <end position="148"/>
    </location>
</feature>
<evidence type="ECO:0000313" key="24">
    <source>
        <dbReference type="Proteomes" id="UP000199081"/>
    </source>
</evidence>
<comment type="subcellular location">
    <subcellularLocation>
        <location evidence="1">Cell membrane</location>
        <topology evidence="1">Multi-pass membrane protein</topology>
    </subcellularLocation>
</comment>
<keyword evidence="8" id="KW-0677">Repeat</keyword>
<organism evidence="23 24">
    <name type="scientific">Alkalibacterium pelagium</name>
    <dbReference type="NCBI Taxonomy" id="426702"/>
    <lineage>
        <taxon>Bacteria</taxon>
        <taxon>Bacillati</taxon>
        <taxon>Bacillota</taxon>
        <taxon>Bacilli</taxon>
        <taxon>Lactobacillales</taxon>
        <taxon>Carnobacteriaceae</taxon>
        <taxon>Alkalibacterium</taxon>
    </lineage>
</organism>
<evidence type="ECO:0000256" key="13">
    <source>
        <dbReference type="ARBA" id="ARBA00022967"/>
    </source>
</evidence>
<dbReference type="GO" id="GO:0055070">
    <property type="term" value="P:copper ion homeostasis"/>
    <property type="evidence" value="ECO:0007669"/>
    <property type="project" value="TreeGrafter"/>
</dbReference>
<feature type="transmembrane region" description="Helical" evidence="21">
    <location>
        <begin position="197"/>
        <end position="213"/>
    </location>
</feature>
<keyword evidence="7 21" id="KW-0479">Metal-binding</keyword>
<dbReference type="Gene3D" id="2.70.150.10">
    <property type="entry name" value="Calcium-transporting ATPase, cytoplasmic transduction domain A"/>
    <property type="match status" value="1"/>
</dbReference>
<dbReference type="SUPFAM" id="SSF55008">
    <property type="entry name" value="HMA, heavy metal-associated domain"/>
    <property type="match status" value="2"/>
</dbReference>
<dbReference type="InterPro" id="IPR044492">
    <property type="entry name" value="P_typ_ATPase_HD_dom"/>
</dbReference>
<keyword evidence="24" id="KW-1185">Reference proteome</keyword>
<evidence type="ECO:0000256" key="7">
    <source>
        <dbReference type="ARBA" id="ARBA00022723"/>
    </source>
</evidence>
<dbReference type="PANTHER" id="PTHR43520:SF8">
    <property type="entry name" value="P-TYPE CU(+) TRANSPORTER"/>
    <property type="match status" value="1"/>
</dbReference>
<dbReference type="Pfam" id="PF00702">
    <property type="entry name" value="Hydrolase"/>
    <property type="match status" value="1"/>
</dbReference>
<evidence type="ECO:0000256" key="17">
    <source>
        <dbReference type="ARBA" id="ARBA00023136"/>
    </source>
</evidence>
<dbReference type="GO" id="GO:0016887">
    <property type="term" value="F:ATP hydrolysis activity"/>
    <property type="evidence" value="ECO:0007669"/>
    <property type="project" value="InterPro"/>
</dbReference>
<dbReference type="SUPFAM" id="SSF81653">
    <property type="entry name" value="Calcium ATPase, transduction domain A"/>
    <property type="match status" value="1"/>
</dbReference>
<gene>
    <name evidence="23" type="ORF">SAMN04488099_11132</name>
</gene>
<dbReference type="CDD" id="cd02094">
    <property type="entry name" value="P-type_ATPase_Cu-like"/>
    <property type="match status" value="1"/>
</dbReference>
<dbReference type="Gene3D" id="3.40.50.1000">
    <property type="entry name" value="HAD superfamily/HAD-like"/>
    <property type="match status" value="1"/>
</dbReference>
<dbReference type="GO" id="GO:0140581">
    <property type="term" value="F:P-type monovalent copper transporter activity"/>
    <property type="evidence" value="ECO:0007669"/>
    <property type="project" value="UniProtKB-EC"/>
</dbReference>
<dbReference type="AlphaFoldDB" id="A0A1H7MAF0"/>
<feature type="transmembrane region" description="Helical" evidence="21">
    <location>
        <begin position="455"/>
        <end position="476"/>
    </location>
</feature>
<evidence type="ECO:0000256" key="1">
    <source>
        <dbReference type="ARBA" id="ARBA00004651"/>
    </source>
</evidence>
<comment type="similarity">
    <text evidence="2 21">Belongs to the cation transport ATPase (P-type) (TC 3.A.3) family. Type IB subfamily.</text>
</comment>
<keyword evidence="6 21" id="KW-0812">Transmembrane</keyword>
<comment type="catalytic activity">
    <reaction evidence="20">
        <text>Cu(+)(in) + ATP + H2O = Cu(+)(out) + ADP + phosphate + H(+)</text>
        <dbReference type="Rhea" id="RHEA:25792"/>
        <dbReference type="ChEBI" id="CHEBI:15377"/>
        <dbReference type="ChEBI" id="CHEBI:15378"/>
        <dbReference type="ChEBI" id="CHEBI:30616"/>
        <dbReference type="ChEBI" id="CHEBI:43474"/>
        <dbReference type="ChEBI" id="CHEBI:49552"/>
        <dbReference type="ChEBI" id="CHEBI:456216"/>
        <dbReference type="EC" id="7.2.2.8"/>
    </reaction>
</comment>
<dbReference type="PROSITE" id="PS01047">
    <property type="entry name" value="HMA_1"/>
    <property type="match status" value="2"/>
</dbReference>
<dbReference type="Pfam" id="PF00122">
    <property type="entry name" value="E1-E2_ATPase"/>
    <property type="match status" value="1"/>
</dbReference>
<proteinExistence type="inferred from homology"/>
<evidence type="ECO:0000313" key="23">
    <source>
        <dbReference type="EMBL" id="SEL08310.1"/>
    </source>
</evidence>
<dbReference type="GO" id="GO:0005524">
    <property type="term" value="F:ATP binding"/>
    <property type="evidence" value="ECO:0007669"/>
    <property type="project" value="UniProtKB-UniRule"/>
</dbReference>
<dbReference type="OrthoDB" id="9813266at2"/>
<evidence type="ECO:0000256" key="20">
    <source>
        <dbReference type="ARBA" id="ARBA00049289"/>
    </source>
</evidence>
<evidence type="ECO:0000256" key="14">
    <source>
        <dbReference type="ARBA" id="ARBA00022989"/>
    </source>
</evidence>
<dbReference type="GO" id="GO:0005886">
    <property type="term" value="C:plasma membrane"/>
    <property type="evidence" value="ECO:0007669"/>
    <property type="project" value="UniProtKB-SubCell"/>
</dbReference>
<evidence type="ECO:0000256" key="21">
    <source>
        <dbReference type="RuleBase" id="RU362081"/>
    </source>
</evidence>
<keyword evidence="17 21" id="KW-0472">Membrane</keyword>
<evidence type="ECO:0000256" key="15">
    <source>
        <dbReference type="ARBA" id="ARBA00023008"/>
    </source>
</evidence>
<dbReference type="PRINTS" id="PR00120">
    <property type="entry name" value="HATPASE"/>
</dbReference>
<dbReference type="InterPro" id="IPR006122">
    <property type="entry name" value="HMA_Cu_ion-bd"/>
</dbReference>
<evidence type="ECO:0000256" key="19">
    <source>
        <dbReference type="ARBA" id="ARBA00033239"/>
    </source>
</evidence>
<evidence type="ECO:0000256" key="12">
    <source>
        <dbReference type="ARBA" id="ARBA00022842"/>
    </source>
</evidence>
<dbReference type="InterPro" id="IPR036412">
    <property type="entry name" value="HAD-like_sf"/>
</dbReference>
<dbReference type="InterPro" id="IPR017969">
    <property type="entry name" value="Heavy-metal-associated_CS"/>
</dbReference>
<dbReference type="FunFam" id="2.70.150.10:FF:000002">
    <property type="entry name" value="Copper-transporting ATPase 1, putative"/>
    <property type="match status" value="1"/>
</dbReference>
<dbReference type="SFLD" id="SFLDG00002">
    <property type="entry name" value="C1.7:_P-type_atpase_like"/>
    <property type="match status" value="1"/>
</dbReference>
<dbReference type="GO" id="GO:0005507">
    <property type="term" value="F:copper ion binding"/>
    <property type="evidence" value="ECO:0007669"/>
    <property type="project" value="InterPro"/>
</dbReference>
<evidence type="ECO:0000256" key="16">
    <source>
        <dbReference type="ARBA" id="ARBA00023065"/>
    </source>
</evidence>
<dbReference type="InterPro" id="IPR001757">
    <property type="entry name" value="P_typ_ATPase"/>
</dbReference>
<dbReference type="PROSITE" id="PS50846">
    <property type="entry name" value="HMA_2"/>
    <property type="match status" value="2"/>
</dbReference>
<dbReference type="PRINTS" id="PR00119">
    <property type="entry name" value="CATATPASE"/>
</dbReference>
<evidence type="ECO:0000256" key="9">
    <source>
        <dbReference type="ARBA" id="ARBA00022741"/>
    </source>
</evidence>
<dbReference type="PROSITE" id="PS00154">
    <property type="entry name" value="ATPASE_E1_E2"/>
    <property type="match status" value="1"/>
</dbReference>
<dbReference type="SUPFAM" id="SSF81665">
    <property type="entry name" value="Calcium ATPase, transmembrane domain M"/>
    <property type="match status" value="1"/>
</dbReference>
<dbReference type="SUPFAM" id="SSF56784">
    <property type="entry name" value="HAD-like"/>
    <property type="match status" value="1"/>
</dbReference>
<dbReference type="EMBL" id="FNZU01000011">
    <property type="protein sequence ID" value="SEL08310.1"/>
    <property type="molecule type" value="Genomic_DNA"/>
</dbReference>
<evidence type="ECO:0000256" key="8">
    <source>
        <dbReference type="ARBA" id="ARBA00022737"/>
    </source>
</evidence>